<evidence type="ECO:0000256" key="1">
    <source>
        <dbReference type="SAM" id="Coils"/>
    </source>
</evidence>
<dbReference type="InterPro" id="IPR038735">
    <property type="entry name" value="MSMEG_1276-like_NTP-PPase_dom"/>
</dbReference>
<organism evidence="2 3">
    <name type="scientific">Candidatus Falkowbacteria bacterium RIFCSPLOWO2_02_FULL_45_21</name>
    <dbReference type="NCBI Taxonomy" id="1797989"/>
    <lineage>
        <taxon>Bacteria</taxon>
        <taxon>Candidatus Falkowiibacteriota</taxon>
    </lineage>
</organism>
<dbReference type="SUPFAM" id="SSF101386">
    <property type="entry name" value="all-alpha NTP pyrophosphatases"/>
    <property type="match status" value="1"/>
</dbReference>
<dbReference type="EMBL" id="MFFW01000046">
    <property type="protein sequence ID" value="OGF23911.1"/>
    <property type="molecule type" value="Genomic_DNA"/>
</dbReference>
<feature type="coiled-coil region" evidence="1">
    <location>
        <begin position="32"/>
        <end position="62"/>
    </location>
</feature>
<dbReference type="CDD" id="cd11532">
    <property type="entry name" value="NTP-PPase_COG4997"/>
    <property type="match status" value="1"/>
</dbReference>
<evidence type="ECO:0008006" key="4">
    <source>
        <dbReference type="Google" id="ProtNLM"/>
    </source>
</evidence>
<dbReference type="AlphaFoldDB" id="A0A1F5SCC1"/>
<name>A0A1F5SCC1_9BACT</name>
<comment type="caution">
    <text evidence="2">The sequence shown here is derived from an EMBL/GenBank/DDBJ whole genome shotgun (WGS) entry which is preliminary data.</text>
</comment>
<reference evidence="2 3" key="1">
    <citation type="journal article" date="2016" name="Nat. Commun.">
        <title>Thousands of microbial genomes shed light on interconnected biogeochemical processes in an aquifer system.</title>
        <authorList>
            <person name="Anantharaman K."/>
            <person name="Brown C.T."/>
            <person name="Hug L.A."/>
            <person name="Sharon I."/>
            <person name="Castelle C.J."/>
            <person name="Probst A.J."/>
            <person name="Thomas B.C."/>
            <person name="Singh A."/>
            <person name="Wilkins M.J."/>
            <person name="Karaoz U."/>
            <person name="Brodie E.L."/>
            <person name="Williams K.H."/>
            <person name="Hubbard S.S."/>
            <person name="Banfield J.F."/>
        </authorList>
    </citation>
    <scope>NUCLEOTIDE SEQUENCE [LARGE SCALE GENOMIC DNA]</scope>
</reference>
<evidence type="ECO:0000313" key="2">
    <source>
        <dbReference type="EMBL" id="OGF23911.1"/>
    </source>
</evidence>
<sequence>MEKIYNKLVRDNVPEIIRQNKAEPKTRILEQEEFLKALFRKLEEEAKEAVEAGADKQALMKEIGDVYEIIDAIIDNCGLSREEIMKLKNERKMACGGFKKRVFFGKR</sequence>
<proteinExistence type="predicted"/>
<keyword evidence="1" id="KW-0175">Coiled coil</keyword>
<evidence type="ECO:0000313" key="3">
    <source>
        <dbReference type="Proteomes" id="UP000178783"/>
    </source>
</evidence>
<dbReference type="Proteomes" id="UP000178783">
    <property type="component" value="Unassembled WGS sequence"/>
</dbReference>
<accession>A0A1F5SCC1</accession>
<protein>
    <recommendedName>
        <fullName evidence="4">Phosphoribosyl-ATP pyrophosphohydrolase</fullName>
    </recommendedName>
</protein>
<gene>
    <name evidence="2" type="ORF">A3H66_03045</name>
</gene>